<sequence>MSTDISTPRGPALPADQLVSLVEAVPGIRGMEPGIATTLRTLDARLRRRAERARFGLTIDPDAHLITVELALSGPRPVRAVVEDVQREVHEAVASAGGAQHEVLVRVQSLS</sequence>
<organism evidence="1 2">
    <name type="scientific">Brevibacterium salitolerans</name>
    <dbReference type="NCBI Taxonomy" id="1403566"/>
    <lineage>
        <taxon>Bacteria</taxon>
        <taxon>Bacillati</taxon>
        <taxon>Actinomycetota</taxon>
        <taxon>Actinomycetes</taxon>
        <taxon>Micrococcales</taxon>
        <taxon>Brevibacteriaceae</taxon>
        <taxon>Brevibacterium</taxon>
    </lineage>
</organism>
<protein>
    <recommendedName>
        <fullName evidence="3">Asp23/Gls24 family envelope stress response protein</fullName>
    </recommendedName>
</protein>
<dbReference type="RefSeq" id="WP_291791931.1">
    <property type="nucleotide sequence ID" value="NZ_BAAAPZ010000008.1"/>
</dbReference>
<proteinExistence type="predicted"/>
<dbReference type="Proteomes" id="UP001500984">
    <property type="component" value="Unassembled WGS sequence"/>
</dbReference>
<keyword evidence="2" id="KW-1185">Reference proteome</keyword>
<gene>
    <name evidence="1" type="ORF">GCM10009823_22350</name>
</gene>
<evidence type="ECO:0008006" key="3">
    <source>
        <dbReference type="Google" id="ProtNLM"/>
    </source>
</evidence>
<evidence type="ECO:0000313" key="2">
    <source>
        <dbReference type="Proteomes" id="UP001500984"/>
    </source>
</evidence>
<dbReference type="EMBL" id="BAAAPZ010000008">
    <property type="protein sequence ID" value="GAA2100140.1"/>
    <property type="molecule type" value="Genomic_DNA"/>
</dbReference>
<accession>A0ABP5IHP5</accession>
<evidence type="ECO:0000313" key="1">
    <source>
        <dbReference type="EMBL" id="GAA2100140.1"/>
    </source>
</evidence>
<name>A0ABP5IHP5_9MICO</name>
<comment type="caution">
    <text evidence="1">The sequence shown here is derived from an EMBL/GenBank/DDBJ whole genome shotgun (WGS) entry which is preliminary data.</text>
</comment>
<reference evidence="2" key="1">
    <citation type="journal article" date="2019" name="Int. J. Syst. Evol. Microbiol.">
        <title>The Global Catalogue of Microorganisms (GCM) 10K type strain sequencing project: providing services to taxonomists for standard genome sequencing and annotation.</title>
        <authorList>
            <consortium name="The Broad Institute Genomics Platform"/>
            <consortium name="The Broad Institute Genome Sequencing Center for Infectious Disease"/>
            <person name="Wu L."/>
            <person name="Ma J."/>
        </authorList>
    </citation>
    <scope>NUCLEOTIDE SEQUENCE [LARGE SCALE GENOMIC DNA]</scope>
    <source>
        <strain evidence="2">JCM 15900</strain>
    </source>
</reference>